<comment type="caution">
    <text evidence="3">The sequence shown here is derived from an EMBL/GenBank/DDBJ whole genome shotgun (WGS) entry which is preliminary data.</text>
</comment>
<gene>
    <name evidence="3" type="ORF">APLA_LOCUS3335</name>
</gene>
<dbReference type="EMBL" id="CADEBC010000288">
    <property type="protein sequence ID" value="CAB3227630.1"/>
    <property type="molecule type" value="Genomic_DNA"/>
</dbReference>
<evidence type="ECO:0000313" key="3">
    <source>
        <dbReference type="EMBL" id="CAB3227630.1"/>
    </source>
</evidence>
<name>A0A8S0Z708_ARCPL</name>
<feature type="compositionally biased region" description="Basic and acidic residues" evidence="1">
    <location>
        <begin position="37"/>
        <end position="47"/>
    </location>
</feature>
<feature type="compositionally biased region" description="Basic and acidic residues" evidence="1">
    <location>
        <begin position="7"/>
        <end position="23"/>
    </location>
</feature>
<proteinExistence type="predicted"/>
<reference evidence="3 4" key="1">
    <citation type="submission" date="2020-04" db="EMBL/GenBank/DDBJ databases">
        <authorList>
            <person name="Wallbank WR R."/>
            <person name="Pardo Diaz C."/>
            <person name="Kozak K."/>
            <person name="Martin S."/>
            <person name="Jiggins C."/>
            <person name="Moest M."/>
            <person name="Warren A I."/>
            <person name="Byers J.R.P. K."/>
            <person name="Montejo-Kovacevich G."/>
            <person name="Yen C E."/>
        </authorList>
    </citation>
    <scope>NUCLEOTIDE SEQUENCE [LARGE SCALE GENOMIC DNA]</scope>
</reference>
<evidence type="ECO:0000313" key="4">
    <source>
        <dbReference type="Proteomes" id="UP000494106"/>
    </source>
</evidence>
<dbReference type="Pfam" id="PF07727">
    <property type="entry name" value="RVT_2"/>
    <property type="match status" value="1"/>
</dbReference>
<protein>
    <recommendedName>
        <fullName evidence="2">Reverse transcriptase Ty1/copia-type domain-containing protein</fullName>
    </recommendedName>
</protein>
<feature type="compositionally biased region" description="Polar residues" evidence="1">
    <location>
        <begin position="55"/>
        <end position="64"/>
    </location>
</feature>
<feature type="domain" description="Reverse transcriptase Ty1/copia-type" evidence="2">
    <location>
        <begin position="150"/>
        <end position="274"/>
    </location>
</feature>
<keyword evidence="4" id="KW-1185">Reference proteome</keyword>
<feature type="region of interest" description="Disordered" evidence="1">
    <location>
        <begin position="1"/>
        <end position="99"/>
    </location>
</feature>
<accession>A0A8S0Z708</accession>
<dbReference type="AlphaFoldDB" id="A0A8S0Z708"/>
<organism evidence="3 4">
    <name type="scientific">Arctia plantaginis</name>
    <name type="common">Wood tiger moth</name>
    <name type="synonym">Phalaena plantaginis</name>
    <dbReference type="NCBI Taxonomy" id="874455"/>
    <lineage>
        <taxon>Eukaryota</taxon>
        <taxon>Metazoa</taxon>
        <taxon>Ecdysozoa</taxon>
        <taxon>Arthropoda</taxon>
        <taxon>Hexapoda</taxon>
        <taxon>Insecta</taxon>
        <taxon>Pterygota</taxon>
        <taxon>Neoptera</taxon>
        <taxon>Endopterygota</taxon>
        <taxon>Lepidoptera</taxon>
        <taxon>Glossata</taxon>
        <taxon>Ditrysia</taxon>
        <taxon>Noctuoidea</taxon>
        <taxon>Erebidae</taxon>
        <taxon>Arctiinae</taxon>
        <taxon>Arctia</taxon>
    </lineage>
</organism>
<sequence>MISRPKLRLEGSDPKTSNDKTDITELGSKSVSEEGQYFDRSKSDSLKSDQSLNNPTEIQMSEPAQSDRETECKHIPPIVNNEHTEHTLRRSNRVKGRPPVSYKEIDDDCLVYAQSIICQVPNCYNKIKTREDKSQWEQAIKDKLNSLLINNTWTLVPRPINKNIIDCKWVFSIKHNEFGEPLKYKARLVARGFSQKYLIDYNETFAPFARISSFRFIIGYANQYNLLVHHMDVKTAFLNDLLKEQIYMNVSEGVYSKNNYVCKLNRVLYGLKQAA</sequence>
<evidence type="ECO:0000259" key="2">
    <source>
        <dbReference type="Pfam" id="PF07727"/>
    </source>
</evidence>
<evidence type="ECO:0000256" key="1">
    <source>
        <dbReference type="SAM" id="MobiDB-lite"/>
    </source>
</evidence>
<feature type="compositionally biased region" description="Basic and acidic residues" evidence="1">
    <location>
        <begin position="65"/>
        <end position="74"/>
    </location>
</feature>
<dbReference type="InterPro" id="IPR013103">
    <property type="entry name" value="RVT_2"/>
</dbReference>
<dbReference type="OrthoDB" id="439192at2759"/>
<dbReference type="Proteomes" id="UP000494106">
    <property type="component" value="Unassembled WGS sequence"/>
</dbReference>